<accession>A0A498CKN5</accession>
<comment type="caution">
    <text evidence="1">The sequence shown here is derived from an EMBL/GenBank/DDBJ whole genome shotgun (WGS) entry which is preliminary data.</text>
</comment>
<protein>
    <submittedName>
        <fullName evidence="1">Uncharacterized protein</fullName>
    </submittedName>
</protein>
<organism evidence="1 2">
    <name type="scientific">Anaerotruncus massiliensis</name>
    <name type="common">ex Liu et al. 2021</name>
    <dbReference type="NCBI Taxonomy" id="2321404"/>
    <lineage>
        <taxon>Bacteria</taxon>
        <taxon>Bacillati</taxon>
        <taxon>Bacillota</taxon>
        <taxon>Clostridia</taxon>
        <taxon>Eubacteriales</taxon>
        <taxon>Oscillospiraceae</taxon>
        <taxon>Anaerotruncus</taxon>
    </lineage>
</organism>
<evidence type="ECO:0000313" key="1">
    <source>
        <dbReference type="EMBL" id="RLL09679.1"/>
    </source>
</evidence>
<gene>
    <name evidence="1" type="ORF">D4A47_09975</name>
</gene>
<dbReference type="AlphaFoldDB" id="A0A498CKN5"/>
<name>A0A498CKN5_9FIRM</name>
<keyword evidence="2" id="KW-1185">Reference proteome</keyword>
<sequence>MRTEAQKGSEYLPDGWADIRFLFAVLEDGAHEQECEVWPQADKTRGFQRGAEASLWHTTFETKV</sequence>
<evidence type="ECO:0000313" key="2">
    <source>
        <dbReference type="Proteomes" id="UP000276301"/>
    </source>
</evidence>
<dbReference type="Proteomes" id="UP000276301">
    <property type="component" value="Unassembled WGS sequence"/>
</dbReference>
<dbReference type="EMBL" id="RCHT01000019">
    <property type="protein sequence ID" value="RLL09679.1"/>
    <property type="molecule type" value="Genomic_DNA"/>
</dbReference>
<reference evidence="1 2" key="1">
    <citation type="submission" date="2018-10" db="EMBL/GenBank/DDBJ databases">
        <title>Anaerotruncus faecis sp. nov., isolated from human feces.</title>
        <authorList>
            <person name="Wang Y.-J."/>
        </authorList>
    </citation>
    <scope>NUCLEOTIDE SEQUENCE [LARGE SCALE GENOMIC DNA]</scope>
    <source>
        <strain evidence="1 2">22A2-44</strain>
    </source>
</reference>
<proteinExistence type="predicted"/>